<evidence type="ECO:0000313" key="1">
    <source>
        <dbReference type="EMBL" id="KEH20616.1"/>
    </source>
</evidence>
<reference evidence="1 3" key="2">
    <citation type="journal article" date="2014" name="BMC Genomics">
        <title>An improved genome release (version Mt4.0) for the model legume Medicago truncatula.</title>
        <authorList>
            <person name="Tang H."/>
            <person name="Krishnakumar V."/>
            <person name="Bidwell S."/>
            <person name="Rosen B."/>
            <person name="Chan A."/>
            <person name="Zhou S."/>
            <person name="Gentzbittel L."/>
            <person name="Childs K.L."/>
            <person name="Yandell M."/>
            <person name="Gundlach H."/>
            <person name="Mayer K.F."/>
            <person name="Schwartz D.C."/>
            <person name="Town C.D."/>
        </authorList>
    </citation>
    <scope>GENOME REANNOTATION</scope>
    <source>
        <strain evidence="1">A17</strain>
        <strain evidence="2 3">cv. Jemalong A17</strain>
    </source>
</reference>
<dbReference type="HOGENOM" id="CLU_2999546_0_0_1"/>
<evidence type="ECO:0000313" key="3">
    <source>
        <dbReference type="Proteomes" id="UP000002051"/>
    </source>
</evidence>
<organism evidence="1 3">
    <name type="scientific">Medicago truncatula</name>
    <name type="common">Barrel medic</name>
    <name type="synonym">Medicago tribuloides</name>
    <dbReference type="NCBI Taxonomy" id="3880"/>
    <lineage>
        <taxon>Eukaryota</taxon>
        <taxon>Viridiplantae</taxon>
        <taxon>Streptophyta</taxon>
        <taxon>Embryophyta</taxon>
        <taxon>Tracheophyta</taxon>
        <taxon>Spermatophyta</taxon>
        <taxon>Magnoliopsida</taxon>
        <taxon>eudicotyledons</taxon>
        <taxon>Gunneridae</taxon>
        <taxon>Pentapetalae</taxon>
        <taxon>rosids</taxon>
        <taxon>fabids</taxon>
        <taxon>Fabales</taxon>
        <taxon>Fabaceae</taxon>
        <taxon>Papilionoideae</taxon>
        <taxon>50 kb inversion clade</taxon>
        <taxon>NPAAA clade</taxon>
        <taxon>Hologalegina</taxon>
        <taxon>IRL clade</taxon>
        <taxon>Trifolieae</taxon>
        <taxon>Medicago</taxon>
    </lineage>
</organism>
<evidence type="ECO:0000313" key="2">
    <source>
        <dbReference type="EnsemblPlants" id="KEH20616"/>
    </source>
</evidence>
<name>A0A072TTU6_MEDTR</name>
<reference evidence="1 3" key="1">
    <citation type="journal article" date="2011" name="Nature">
        <title>The Medicago genome provides insight into the evolution of rhizobial symbioses.</title>
        <authorList>
            <person name="Young N.D."/>
            <person name="Debelle F."/>
            <person name="Oldroyd G.E."/>
            <person name="Geurts R."/>
            <person name="Cannon S.B."/>
            <person name="Udvardi M.K."/>
            <person name="Benedito V.A."/>
            <person name="Mayer K.F."/>
            <person name="Gouzy J."/>
            <person name="Schoof H."/>
            <person name="Van de Peer Y."/>
            <person name="Proost S."/>
            <person name="Cook D.R."/>
            <person name="Meyers B.C."/>
            <person name="Spannagl M."/>
            <person name="Cheung F."/>
            <person name="De Mita S."/>
            <person name="Krishnakumar V."/>
            <person name="Gundlach H."/>
            <person name="Zhou S."/>
            <person name="Mudge J."/>
            <person name="Bharti A.K."/>
            <person name="Murray J.D."/>
            <person name="Naoumkina M.A."/>
            <person name="Rosen B."/>
            <person name="Silverstein K.A."/>
            <person name="Tang H."/>
            <person name="Rombauts S."/>
            <person name="Zhao P.X."/>
            <person name="Zhou P."/>
            <person name="Barbe V."/>
            <person name="Bardou P."/>
            <person name="Bechner M."/>
            <person name="Bellec A."/>
            <person name="Berger A."/>
            <person name="Berges H."/>
            <person name="Bidwell S."/>
            <person name="Bisseling T."/>
            <person name="Choisne N."/>
            <person name="Couloux A."/>
            <person name="Denny R."/>
            <person name="Deshpande S."/>
            <person name="Dai X."/>
            <person name="Doyle J.J."/>
            <person name="Dudez A.M."/>
            <person name="Farmer A.D."/>
            <person name="Fouteau S."/>
            <person name="Franken C."/>
            <person name="Gibelin C."/>
            <person name="Gish J."/>
            <person name="Goldstein S."/>
            <person name="Gonzalez A.J."/>
            <person name="Green P.J."/>
            <person name="Hallab A."/>
            <person name="Hartog M."/>
            <person name="Hua A."/>
            <person name="Humphray S.J."/>
            <person name="Jeong D.H."/>
            <person name="Jing Y."/>
            <person name="Jocker A."/>
            <person name="Kenton S.M."/>
            <person name="Kim D.J."/>
            <person name="Klee K."/>
            <person name="Lai H."/>
            <person name="Lang C."/>
            <person name="Lin S."/>
            <person name="Macmil S.L."/>
            <person name="Magdelenat G."/>
            <person name="Matthews L."/>
            <person name="McCorrison J."/>
            <person name="Monaghan E.L."/>
            <person name="Mun J.H."/>
            <person name="Najar F.Z."/>
            <person name="Nicholson C."/>
            <person name="Noirot C."/>
            <person name="O'Bleness M."/>
            <person name="Paule C.R."/>
            <person name="Poulain J."/>
            <person name="Prion F."/>
            <person name="Qin B."/>
            <person name="Qu C."/>
            <person name="Retzel E.F."/>
            <person name="Riddle C."/>
            <person name="Sallet E."/>
            <person name="Samain S."/>
            <person name="Samson N."/>
            <person name="Sanders I."/>
            <person name="Saurat O."/>
            <person name="Scarpelli C."/>
            <person name="Schiex T."/>
            <person name="Segurens B."/>
            <person name="Severin A.J."/>
            <person name="Sherrier D.J."/>
            <person name="Shi R."/>
            <person name="Sims S."/>
            <person name="Singer S.R."/>
            <person name="Sinharoy S."/>
            <person name="Sterck L."/>
            <person name="Viollet A."/>
            <person name="Wang B.B."/>
            <person name="Wang K."/>
            <person name="Wang M."/>
            <person name="Wang X."/>
            <person name="Warfsmann J."/>
            <person name="Weissenbach J."/>
            <person name="White D.D."/>
            <person name="White J.D."/>
            <person name="Wiley G.B."/>
            <person name="Wincker P."/>
            <person name="Xing Y."/>
            <person name="Yang L."/>
            <person name="Yao Z."/>
            <person name="Ying F."/>
            <person name="Zhai J."/>
            <person name="Zhou L."/>
            <person name="Zuber A."/>
            <person name="Denarie J."/>
            <person name="Dixon R.A."/>
            <person name="May G.D."/>
            <person name="Schwartz D.C."/>
            <person name="Rogers J."/>
            <person name="Quetier F."/>
            <person name="Town C.D."/>
            <person name="Roe B.A."/>
        </authorList>
    </citation>
    <scope>NUCLEOTIDE SEQUENCE [LARGE SCALE GENOMIC DNA]</scope>
    <source>
        <strain evidence="1">A17</strain>
        <strain evidence="2 3">cv. Jemalong A17</strain>
    </source>
</reference>
<accession>A0A072TTU6</accession>
<gene>
    <name evidence="1" type="ordered locus">MTR_8g080820</name>
</gene>
<dbReference type="AlphaFoldDB" id="A0A072TTU6"/>
<keyword evidence="3" id="KW-1185">Reference proteome</keyword>
<sequence length="57" mass="6548">MEFFILRGGVPEEVLSKGVMVLEFFLILWGSFGAIRSSNPKTRFLPKNRVFRGFPDL</sequence>
<dbReference type="EMBL" id="CM001224">
    <property type="protein sequence ID" value="KEH20616.1"/>
    <property type="molecule type" value="Genomic_DNA"/>
</dbReference>
<protein>
    <submittedName>
        <fullName evidence="1 2">Uncharacterized protein</fullName>
    </submittedName>
</protein>
<dbReference type="Proteomes" id="UP000002051">
    <property type="component" value="Chromosome 8"/>
</dbReference>
<proteinExistence type="predicted"/>
<reference evidence="2" key="3">
    <citation type="submission" date="2015-04" db="UniProtKB">
        <authorList>
            <consortium name="EnsemblPlants"/>
        </authorList>
    </citation>
    <scope>IDENTIFICATION</scope>
    <source>
        <strain evidence="2">cv. Jemalong A17</strain>
    </source>
</reference>
<dbReference type="EnsemblPlants" id="KEH20616">
    <property type="protein sequence ID" value="KEH20616"/>
    <property type="gene ID" value="MTR_8g080820"/>
</dbReference>